<evidence type="ECO:0000313" key="3">
    <source>
        <dbReference type="Proteomes" id="UP001642483"/>
    </source>
</evidence>
<gene>
    <name evidence="2" type="ORF">CVLEPA_LOCUS10696</name>
</gene>
<comment type="caution">
    <text evidence="2">The sequence shown here is derived from an EMBL/GenBank/DDBJ whole genome shotgun (WGS) entry which is preliminary data.</text>
</comment>
<feature type="signal peptide" evidence="1">
    <location>
        <begin position="1"/>
        <end position="17"/>
    </location>
</feature>
<name>A0ABP0FLA2_CLALP</name>
<feature type="chain" id="PRO_5045197412" evidence="1">
    <location>
        <begin position="18"/>
        <end position="468"/>
    </location>
</feature>
<keyword evidence="1" id="KW-0732">Signal</keyword>
<proteinExistence type="predicted"/>
<dbReference type="Proteomes" id="UP001642483">
    <property type="component" value="Unassembled WGS sequence"/>
</dbReference>
<reference evidence="2 3" key="1">
    <citation type="submission" date="2024-02" db="EMBL/GenBank/DDBJ databases">
        <authorList>
            <person name="Daric V."/>
            <person name="Darras S."/>
        </authorList>
    </citation>
    <scope>NUCLEOTIDE SEQUENCE [LARGE SCALE GENOMIC DNA]</scope>
</reference>
<evidence type="ECO:0000256" key="1">
    <source>
        <dbReference type="SAM" id="SignalP"/>
    </source>
</evidence>
<evidence type="ECO:0000313" key="2">
    <source>
        <dbReference type="EMBL" id="CAK8680450.1"/>
    </source>
</evidence>
<dbReference type="EMBL" id="CAWYQH010000068">
    <property type="protein sequence ID" value="CAK8680450.1"/>
    <property type="molecule type" value="Genomic_DNA"/>
</dbReference>
<organism evidence="2 3">
    <name type="scientific">Clavelina lepadiformis</name>
    <name type="common">Light-bulb sea squirt</name>
    <name type="synonym">Ascidia lepadiformis</name>
    <dbReference type="NCBI Taxonomy" id="159417"/>
    <lineage>
        <taxon>Eukaryota</taxon>
        <taxon>Metazoa</taxon>
        <taxon>Chordata</taxon>
        <taxon>Tunicata</taxon>
        <taxon>Ascidiacea</taxon>
        <taxon>Aplousobranchia</taxon>
        <taxon>Clavelinidae</taxon>
        <taxon>Clavelina</taxon>
    </lineage>
</organism>
<sequence>MWFKIVLAVIALGTATCMDHGRECRKSNCRTNKGFIKYRGYPNSRTRWSIRQNPGEHNTYILHLTEIQNHRSNDEWLKIFSLATVPDYYRIRGTKDQILVFKDASEIIVSLQSYHYLTFKINFYVGCKVIDGNNIEVKQESPKPAVQKNEFHNEESSIYPYNYLYFQYYGSLQQRRYAQSPYPNPYYPAAGSYNPTSSQSTQAQPKCWLVLPAIEEEKEITGARRHIQNVVAFTTTKQSHTIMNYNKVKQTHISLQNASLQEDATLKVANLLTGTPLLTGTNNKKLVTRRINRNRQPVDYNGRKKIATAFFIELICATGEDCSQNGFKFTSTALQQSDLNCIEREKKCRFNFGTKNFNCTPPSHSHEIALSLMSVSDEEDLLHSSCPALNLILDSVMNTLSSNWQSHKIRRDGSRSNFLNAVVLCHDFNSYCRQQCSAFIHNGCDTMCFIVKHHLQMCSAQHDASPFA</sequence>
<keyword evidence="3" id="KW-1185">Reference proteome</keyword>
<accession>A0ABP0FLA2</accession>
<protein>
    <submittedName>
        <fullName evidence="2">Uncharacterized protein</fullName>
    </submittedName>
</protein>